<feature type="domain" description="Peptidase A1" evidence="10">
    <location>
        <begin position="103"/>
        <end position="438"/>
    </location>
</feature>
<dbReference type="Gene3D" id="2.40.70.10">
    <property type="entry name" value="Acid Proteases"/>
    <property type="match status" value="2"/>
</dbReference>
<dbReference type="PANTHER" id="PTHR13683">
    <property type="entry name" value="ASPARTYL PROTEASES"/>
    <property type="match status" value="1"/>
</dbReference>
<dbReference type="GO" id="GO:0004190">
    <property type="term" value="F:aspartic-type endopeptidase activity"/>
    <property type="evidence" value="ECO:0007669"/>
    <property type="project" value="UniProtKB-KW"/>
</dbReference>
<sequence>MDHTSLLILATALFIVSISTPCTSSHDPCPFSKPGPDLSVIHIYGKCSPFDPPKPDSSWATTVLNMATKNDPERVSYLSSLAAQNKPISAPIAPGQVVNVGNYVVRARVGTPGQLMFMVLDTSNDAAWVPCAGCTGCSPTAFAPNTSSTYGPVDCSVPECTQVSGLSCPADGPGPCLFNRTYGGDSSFSAMLAHDTLSLGNDVIPSYTFGCVSSVSGGSVPPQGLLGLGRGSLSLLTQSGARYSGIFSYCLPSFKSYYFSGSLRLGPLGQPKSIKTTPLLKNPHRPSLYYVNLTGVSVGRVNVPVDPTLLAFDPNTGAGTIMDSGTVITRFVQPVYASIRDEFRKQVKGPFSSLGAFDTCFAATNEELAPAITFHFTGLDLKLPTENSLIHSSSGSLACLAMAAAPNNVNSVLNVIANLQQQNLRIVFDTVNSRLGIARELCN</sequence>
<dbReference type="Pfam" id="PF14543">
    <property type="entry name" value="TAXi_N"/>
    <property type="match status" value="1"/>
</dbReference>
<name>A0A9N7NLN4_STRHE</name>
<evidence type="ECO:0000313" key="11">
    <source>
        <dbReference type="EMBL" id="CAA0831406.1"/>
    </source>
</evidence>
<dbReference type="FunFam" id="2.40.70.10:FF:000022">
    <property type="entry name" value="Aspartyl protease AED3"/>
    <property type="match status" value="1"/>
</dbReference>
<evidence type="ECO:0000256" key="1">
    <source>
        <dbReference type="ARBA" id="ARBA00007447"/>
    </source>
</evidence>
<evidence type="ECO:0000256" key="5">
    <source>
        <dbReference type="ARBA" id="ARBA00022801"/>
    </source>
</evidence>
<keyword evidence="5" id="KW-0378">Hydrolase</keyword>
<evidence type="ECO:0000256" key="4">
    <source>
        <dbReference type="ARBA" id="ARBA00022750"/>
    </source>
</evidence>
<protein>
    <submittedName>
        <fullName evidence="11">Eukaryotic aspartyl protease family protein</fullName>
    </submittedName>
</protein>
<proteinExistence type="inferred from homology"/>
<dbReference type="FunFam" id="2.40.70.10:FF:000040">
    <property type="entry name" value="aspartyl protease AED3"/>
    <property type="match status" value="1"/>
</dbReference>
<evidence type="ECO:0000313" key="12">
    <source>
        <dbReference type="Proteomes" id="UP001153555"/>
    </source>
</evidence>
<dbReference type="PANTHER" id="PTHR13683:SF839">
    <property type="entry name" value="ASPARTYL PROTEASE AED3-LIKE"/>
    <property type="match status" value="1"/>
</dbReference>
<dbReference type="InterPro" id="IPR032799">
    <property type="entry name" value="TAXi_C"/>
</dbReference>
<dbReference type="InterPro" id="IPR032861">
    <property type="entry name" value="TAXi_N"/>
</dbReference>
<keyword evidence="4" id="KW-0064">Aspartyl protease</keyword>
<evidence type="ECO:0000259" key="10">
    <source>
        <dbReference type="PROSITE" id="PS51767"/>
    </source>
</evidence>
<keyword evidence="6" id="KW-1015">Disulfide bond</keyword>
<dbReference type="InterPro" id="IPR033121">
    <property type="entry name" value="PEPTIDASE_A1"/>
</dbReference>
<reference evidence="11" key="1">
    <citation type="submission" date="2019-12" db="EMBL/GenBank/DDBJ databases">
        <authorList>
            <person name="Scholes J."/>
        </authorList>
    </citation>
    <scope>NUCLEOTIDE SEQUENCE</scope>
</reference>
<dbReference type="SUPFAM" id="SSF50630">
    <property type="entry name" value="Acid proteases"/>
    <property type="match status" value="1"/>
</dbReference>
<evidence type="ECO:0000256" key="3">
    <source>
        <dbReference type="ARBA" id="ARBA00022729"/>
    </source>
</evidence>
<dbReference type="PROSITE" id="PS51767">
    <property type="entry name" value="PEPTIDASE_A1"/>
    <property type="match status" value="1"/>
</dbReference>
<organism evidence="11 12">
    <name type="scientific">Striga hermonthica</name>
    <name type="common">Purple witchweed</name>
    <name type="synonym">Buchnera hermonthica</name>
    <dbReference type="NCBI Taxonomy" id="68872"/>
    <lineage>
        <taxon>Eukaryota</taxon>
        <taxon>Viridiplantae</taxon>
        <taxon>Streptophyta</taxon>
        <taxon>Embryophyta</taxon>
        <taxon>Tracheophyta</taxon>
        <taxon>Spermatophyta</taxon>
        <taxon>Magnoliopsida</taxon>
        <taxon>eudicotyledons</taxon>
        <taxon>Gunneridae</taxon>
        <taxon>Pentapetalae</taxon>
        <taxon>asterids</taxon>
        <taxon>lamiids</taxon>
        <taxon>Lamiales</taxon>
        <taxon>Orobanchaceae</taxon>
        <taxon>Buchnereae</taxon>
        <taxon>Striga</taxon>
    </lineage>
</organism>
<dbReference type="InterPro" id="IPR001461">
    <property type="entry name" value="Aspartic_peptidase_A1"/>
</dbReference>
<evidence type="ECO:0000256" key="7">
    <source>
        <dbReference type="ARBA" id="ARBA00023180"/>
    </source>
</evidence>
<dbReference type="Proteomes" id="UP001153555">
    <property type="component" value="Unassembled WGS sequence"/>
</dbReference>
<gene>
    <name evidence="11" type="ORF">SHERM_26755</name>
</gene>
<keyword evidence="12" id="KW-1185">Reference proteome</keyword>
<feature type="signal peptide" evidence="9">
    <location>
        <begin position="1"/>
        <end position="25"/>
    </location>
</feature>
<keyword evidence="2 11" id="KW-0645">Protease</keyword>
<evidence type="ECO:0000256" key="2">
    <source>
        <dbReference type="ARBA" id="ARBA00022670"/>
    </source>
</evidence>
<dbReference type="Pfam" id="PF14541">
    <property type="entry name" value="TAXi_C"/>
    <property type="match status" value="1"/>
</dbReference>
<comment type="similarity">
    <text evidence="1">Belongs to the peptidase A1 family.</text>
</comment>
<evidence type="ECO:0000256" key="8">
    <source>
        <dbReference type="PIRSR" id="PIRSR601461-1"/>
    </source>
</evidence>
<evidence type="ECO:0000256" key="6">
    <source>
        <dbReference type="ARBA" id="ARBA00023157"/>
    </source>
</evidence>
<dbReference type="GO" id="GO:0006508">
    <property type="term" value="P:proteolysis"/>
    <property type="evidence" value="ECO:0007669"/>
    <property type="project" value="UniProtKB-KW"/>
</dbReference>
<keyword evidence="7" id="KW-0325">Glycoprotein</keyword>
<feature type="chain" id="PRO_5040502713" evidence="9">
    <location>
        <begin position="26"/>
        <end position="443"/>
    </location>
</feature>
<dbReference type="EMBL" id="CACSLK010027832">
    <property type="protein sequence ID" value="CAA0831406.1"/>
    <property type="molecule type" value="Genomic_DNA"/>
</dbReference>
<feature type="active site" evidence="8">
    <location>
        <position position="121"/>
    </location>
</feature>
<dbReference type="OrthoDB" id="2747330at2759"/>
<keyword evidence="3 9" id="KW-0732">Signal</keyword>
<dbReference type="InterPro" id="IPR021109">
    <property type="entry name" value="Peptidase_aspartic_dom_sf"/>
</dbReference>
<comment type="caution">
    <text evidence="11">The sequence shown here is derived from an EMBL/GenBank/DDBJ whole genome shotgun (WGS) entry which is preliminary data.</text>
</comment>
<dbReference type="AlphaFoldDB" id="A0A9N7NLN4"/>
<feature type="active site" evidence="8">
    <location>
        <position position="323"/>
    </location>
</feature>
<accession>A0A9N7NLN4</accession>
<evidence type="ECO:0000256" key="9">
    <source>
        <dbReference type="SAM" id="SignalP"/>
    </source>
</evidence>